<reference evidence="2 3" key="2">
    <citation type="submission" date="2017-04" db="EMBL/GenBank/DDBJ databases">
        <title>CpG methylation of centromeres and impact of large insertions on vertebrate speciation.</title>
        <authorList>
            <person name="Ichikawa K."/>
            <person name="Yoshimura J."/>
            <person name="Morishita S."/>
        </authorList>
    </citation>
    <scope>NUCLEOTIDE SEQUENCE</scope>
    <source>
        <strain evidence="2 3">HSOK</strain>
    </source>
</reference>
<dbReference type="Ensembl" id="ENSORLT00015011820.1">
    <property type="protein sequence ID" value="ENSORLP00015022914.1"/>
    <property type="gene ID" value="ENSORLG00015002576.1"/>
</dbReference>
<name>A0A3P9ISC5_ORYLA</name>
<sequence length="65" mass="7617">MIVFFVFLFYLRMTPRKKMNSITPPQVHVEPPTAVMMILPLHTSYQLFREKFDFALGNTHGFGRA</sequence>
<reference evidence="2" key="4">
    <citation type="submission" date="2025-09" db="UniProtKB">
        <authorList>
            <consortium name="Ensembl"/>
        </authorList>
    </citation>
    <scope>IDENTIFICATION</scope>
    <source>
        <strain evidence="2">HSOK</strain>
    </source>
</reference>
<protein>
    <recommendedName>
        <fullName evidence="4">HECT domain-containing protein</fullName>
    </recommendedName>
</protein>
<reference key="1">
    <citation type="journal article" date="2007" name="Nature">
        <title>The medaka draft genome and insights into vertebrate genome evolution.</title>
        <authorList>
            <person name="Kasahara M."/>
            <person name="Naruse K."/>
            <person name="Sasaki S."/>
            <person name="Nakatani Y."/>
            <person name="Qu W."/>
            <person name="Ahsan B."/>
            <person name="Yamada T."/>
            <person name="Nagayasu Y."/>
            <person name="Doi K."/>
            <person name="Kasai Y."/>
            <person name="Jindo T."/>
            <person name="Kobayashi D."/>
            <person name="Shimada A."/>
            <person name="Toyoda A."/>
            <person name="Kuroki Y."/>
            <person name="Fujiyama A."/>
            <person name="Sasaki T."/>
            <person name="Shimizu A."/>
            <person name="Asakawa S."/>
            <person name="Shimizu N."/>
            <person name="Hashimoto S."/>
            <person name="Yang J."/>
            <person name="Lee Y."/>
            <person name="Matsushima K."/>
            <person name="Sugano S."/>
            <person name="Sakaizumi M."/>
            <person name="Narita T."/>
            <person name="Ohishi K."/>
            <person name="Haga S."/>
            <person name="Ohta F."/>
            <person name="Nomoto H."/>
            <person name="Nogata K."/>
            <person name="Morishita T."/>
            <person name="Endo T."/>
            <person name="Shin-I T."/>
            <person name="Takeda H."/>
            <person name="Morishita S."/>
            <person name="Kohara Y."/>
        </authorList>
    </citation>
    <scope>NUCLEOTIDE SEQUENCE [LARGE SCALE GENOMIC DNA]</scope>
    <source>
        <strain>Hd-rR</strain>
    </source>
</reference>
<evidence type="ECO:0000313" key="3">
    <source>
        <dbReference type="Proteomes" id="UP000265200"/>
    </source>
</evidence>
<accession>A0A3P9ISC5</accession>
<dbReference type="Proteomes" id="UP000265200">
    <property type="component" value="Chromosome 14"/>
</dbReference>
<evidence type="ECO:0000256" key="1">
    <source>
        <dbReference type="SAM" id="SignalP"/>
    </source>
</evidence>
<keyword evidence="1" id="KW-0732">Signal</keyword>
<organism evidence="2 3">
    <name type="scientific">Oryzias latipes</name>
    <name type="common">Japanese rice fish</name>
    <name type="synonym">Japanese killifish</name>
    <dbReference type="NCBI Taxonomy" id="8090"/>
    <lineage>
        <taxon>Eukaryota</taxon>
        <taxon>Metazoa</taxon>
        <taxon>Chordata</taxon>
        <taxon>Craniata</taxon>
        <taxon>Vertebrata</taxon>
        <taxon>Euteleostomi</taxon>
        <taxon>Actinopterygii</taxon>
        <taxon>Neopterygii</taxon>
        <taxon>Teleostei</taxon>
        <taxon>Neoteleostei</taxon>
        <taxon>Acanthomorphata</taxon>
        <taxon>Ovalentaria</taxon>
        <taxon>Atherinomorphae</taxon>
        <taxon>Beloniformes</taxon>
        <taxon>Adrianichthyidae</taxon>
        <taxon>Oryziinae</taxon>
        <taxon>Oryzias</taxon>
    </lineage>
</organism>
<reference evidence="2" key="3">
    <citation type="submission" date="2025-08" db="UniProtKB">
        <authorList>
            <consortium name="Ensembl"/>
        </authorList>
    </citation>
    <scope>IDENTIFICATION</scope>
    <source>
        <strain evidence="2">HSOK</strain>
    </source>
</reference>
<feature type="chain" id="PRO_5018292204" description="HECT domain-containing protein" evidence="1">
    <location>
        <begin position="17"/>
        <end position="65"/>
    </location>
</feature>
<evidence type="ECO:0008006" key="4">
    <source>
        <dbReference type="Google" id="ProtNLM"/>
    </source>
</evidence>
<evidence type="ECO:0000313" key="2">
    <source>
        <dbReference type="Ensembl" id="ENSORLP00015022914.1"/>
    </source>
</evidence>
<proteinExistence type="predicted"/>
<feature type="signal peptide" evidence="1">
    <location>
        <begin position="1"/>
        <end position="16"/>
    </location>
</feature>
<dbReference type="AlphaFoldDB" id="A0A3P9ISC5"/>